<evidence type="ECO:0000256" key="9">
    <source>
        <dbReference type="ARBA" id="ARBA00022840"/>
    </source>
</evidence>
<proteinExistence type="inferred from homology"/>
<comment type="caution">
    <text evidence="13">The sequence shown here is derived from an EMBL/GenBank/DDBJ whole genome shotgun (WGS) entry which is preliminary data.</text>
</comment>
<evidence type="ECO:0000256" key="5">
    <source>
        <dbReference type="ARBA" id="ARBA00022679"/>
    </source>
</evidence>
<dbReference type="EC" id="2.7.7.87" evidence="3"/>
<protein>
    <recommendedName>
        <fullName evidence="10">L-threonylcarbamoyladenylate synthase</fullName>
        <ecNumber evidence="3">2.7.7.87</ecNumber>
    </recommendedName>
    <alternativeName>
        <fullName evidence="10">L-threonylcarbamoyladenylate synthase</fullName>
    </alternativeName>
</protein>
<keyword evidence="9" id="KW-0067">ATP-binding</keyword>
<comment type="catalytic activity">
    <reaction evidence="11">
        <text>L-threonine + hydrogencarbonate + ATP = L-threonylcarbamoyladenylate + diphosphate + H2O</text>
        <dbReference type="Rhea" id="RHEA:36407"/>
        <dbReference type="ChEBI" id="CHEBI:15377"/>
        <dbReference type="ChEBI" id="CHEBI:17544"/>
        <dbReference type="ChEBI" id="CHEBI:30616"/>
        <dbReference type="ChEBI" id="CHEBI:33019"/>
        <dbReference type="ChEBI" id="CHEBI:57926"/>
        <dbReference type="ChEBI" id="CHEBI:73682"/>
        <dbReference type="EC" id="2.7.7.87"/>
    </reaction>
</comment>
<evidence type="ECO:0000256" key="6">
    <source>
        <dbReference type="ARBA" id="ARBA00022694"/>
    </source>
</evidence>
<dbReference type="InterPro" id="IPR006070">
    <property type="entry name" value="Sua5-like_dom"/>
</dbReference>
<dbReference type="STRING" id="1618356.UU93_C0036G0001"/>
<keyword evidence="6" id="KW-0819">tRNA processing</keyword>
<feature type="domain" description="YrdC-like" evidence="12">
    <location>
        <begin position="1"/>
        <end position="174"/>
    </location>
</feature>
<organism evidence="13 14">
    <name type="scientific">Candidatus Amesbacteria bacterium GW2011_GWA2_42_12</name>
    <dbReference type="NCBI Taxonomy" id="1618356"/>
    <lineage>
        <taxon>Bacteria</taxon>
        <taxon>Candidatus Amesiibacteriota</taxon>
    </lineage>
</organism>
<dbReference type="Proteomes" id="UP000034160">
    <property type="component" value="Unassembled WGS sequence"/>
</dbReference>
<dbReference type="PROSITE" id="PS51163">
    <property type="entry name" value="YRDC"/>
    <property type="match status" value="1"/>
</dbReference>
<evidence type="ECO:0000259" key="12">
    <source>
        <dbReference type="PROSITE" id="PS51163"/>
    </source>
</evidence>
<dbReference type="SUPFAM" id="SSF55821">
    <property type="entry name" value="YrdC/RibB"/>
    <property type="match status" value="1"/>
</dbReference>
<name>A0A0G0Y0Y6_9BACT</name>
<dbReference type="EMBL" id="LCCN01000036">
    <property type="protein sequence ID" value="KKS30504.1"/>
    <property type="molecule type" value="Genomic_DNA"/>
</dbReference>
<feature type="non-terminal residue" evidence="13">
    <location>
        <position position="176"/>
    </location>
</feature>
<dbReference type="GO" id="GO:0000049">
    <property type="term" value="F:tRNA binding"/>
    <property type="evidence" value="ECO:0007669"/>
    <property type="project" value="TreeGrafter"/>
</dbReference>
<dbReference type="Gene3D" id="3.90.870.10">
    <property type="entry name" value="DHBP synthase"/>
    <property type="match status" value="1"/>
</dbReference>
<sequence>MIYPTETTYGIGVDATNQRAVNALLTYKKRREGKPLSIAVFDMNMAEKFVDLNQAARNIYASFLPGPVTVVSKGKHVVVTGVESENGSLGIRIPAYDLVLQIVKAFGKPITATSANASYKKRPYCLEDIMQFLSPRQKSLIDLVIDAGELPHNEPSTVIDTTLDDVEVLRQGKLTV</sequence>
<dbReference type="NCBIfam" id="TIGR00057">
    <property type="entry name" value="L-threonylcarbamoyladenylate synthase"/>
    <property type="match status" value="1"/>
</dbReference>
<keyword evidence="4" id="KW-0963">Cytoplasm</keyword>
<comment type="subcellular location">
    <subcellularLocation>
        <location evidence="1">Cytoplasm</location>
    </subcellularLocation>
</comment>
<keyword evidence="5" id="KW-0808">Transferase</keyword>
<evidence type="ECO:0000313" key="13">
    <source>
        <dbReference type="EMBL" id="KKS30504.1"/>
    </source>
</evidence>
<evidence type="ECO:0000256" key="10">
    <source>
        <dbReference type="ARBA" id="ARBA00029774"/>
    </source>
</evidence>
<dbReference type="AlphaFoldDB" id="A0A0G0Y0Y6"/>
<evidence type="ECO:0000256" key="3">
    <source>
        <dbReference type="ARBA" id="ARBA00012584"/>
    </source>
</evidence>
<dbReference type="GO" id="GO:0005737">
    <property type="term" value="C:cytoplasm"/>
    <property type="evidence" value="ECO:0007669"/>
    <property type="project" value="UniProtKB-SubCell"/>
</dbReference>
<evidence type="ECO:0000256" key="8">
    <source>
        <dbReference type="ARBA" id="ARBA00022741"/>
    </source>
</evidence>
<evidence type="ECO:0000256" key="11">
    <source>
        <dbReference type="ARBA" id="ARBA00048366"/>
    </source>
</evidence>
<gene>
    <name evidence="13" type="ORF">UU93_C0036G0001</name>
</gene>
<comment type="similarity">
    <text evidence="2">Belongs to the SUA5 family.</text>
</comment>
<evidence type="ECO:0000313" key="14">
    <source>
        <dbReference type="Proteomes" id="UP000034160"/>
    </source>
</evidence>
<evidence type="ECO:0000256" key="1">
    <source>
        <dbReference type="ARBA" id="ARBA00004496"/>
    </source>
</evidence>
<dbReference type="GO" id="GO:0003725">
    <property type="term" value="F:double-stranded RNA binding"/>
    <property type="evidence" value="ECO:0007669"/>
    <property type="project" value="InterPro"/>
</dbReference>
<dbReference type="InterPro" id="IPR050156">
    <property type="entry name" value="TC-AMP_synthase_SUA5"/>
</dbReference>
<dbReference type="GO" id="GO:0006450">
    <property type="term" value="P:regulation of translational fidelity"/>
    <property type="evidence" value="ECO:0007669"/>
    <property type="project" value="TreeGrafter"/>
</dbReference>
<dbReference type="PANTHER" id="PTHR17490:SF16">
    <property type="entry name" value="THREONYLCARBAMOYL-AMP SYNTHASE"/>
    <property type="match status" value="1"/>
</dbReference>
<dbReference type="GO" id="GO:0008033">
    <property type="term" value="P:tRNA processing"/>
    <property type="evidence" value="ECO:0007669"/>
    <property type="project" value="UniProtKB-KW"/>
</dbReference>
<dbReference type="PANTHER" id="PTHR17490">
    <property type="entry name" value="SUA5"/>
    <property type="match status" value="1"/>
</dbReference>
<dbReference type="GO" id="GO:0005524">
    <property type="term" value="F:ATP binding"/>
    <property type="evidence" value="ECO:0007669"/>
    <property type="project" value="UniProtKB-KW"/>
</dbReference>
<dbReference type="Pfam" id="PF01300">
    <property type="entry name" value="Sua5_yciO_yrdC"/>
    <property type="match status" value="1"/>
</dbReference>
<reference evidence="13 14" key="1">
    <citation type="journal article" date="2015" name="Nature">
        <title>rRNA introns, odd ribosomes, and small enigmatic genomes across a large radiation of phyla.</title>
        <authorList>
            <person name="Brown C.T."/>
            <person name="Hug L.A."/>
            <person name="Thomas B.C."/>
            <person name="Sharon I."/>
            <person name="Castelle C.J."/>
            <person name="Singh A."/>
            <person name="Wilkins M.J."/>
            <person name="Williams K.H."/>
            <person name="Banfield J.F."/>
        </authorList>
    </citation>
    <scope>NUCLEOTIDE SEQUENCE [LARGE SCALE GENOMIC DNA]</scope>
</reference>
<keyword evidence="8" id="KW-0547">Nucleotide-binding</keyword>
<evidence type="ECO:0000256" key="2">
    <source>
        <dbReference type="ARBA" id="ARBA00007663"/>
    </source>
</evidence>
<accession>A0A0G0Y0Y6</accession>
<evidence type="ECO:0000256" key="4">
    <source>
        <dbReference type="ARBA" id="ARBA00022490"/>
    </source>
</evidence>
<dbReference type="GO" id="GO:0061710">
    <property type="term" value="F:L-threonylcarbamoyladenylate synthase"/>
    <property type="evidence" value="ECO:0007669"/>
    <property type="project" value="UniProtKB-EC"/>
</dbReference>
<keyword evidence="7" id="KW-0548">Nucleotidyltransferase</keyword>
<dbReference type="InterPro" id="IPR017945">
    <property type="entry name" value="DHBP_synth_RibB-like_a/b_dom"/>
</dbReference>
<evidence type="ECO:0000256" key="7">
    <source>
        <dbReference type="ARBA" id="ARBA00022695"/>
    </source>
</evidence>